<gene>
    <name evidence="1" type="ORF">BJP34_35100</name>
</gene>
<organism evidence="1 2">
    <name type="scientific">Moorena producens PAL-8-15-08-1</name>
    <dbReference type="NCBI Taxonomy" id="1458985"/>
    <lineage>
        <taxon>Bacteria</taxon>
        <taxon>Bacillati</taxon>
        <taxon>Cyanobacteriota</taxon>
        <taxon>Cyanophyceae</taxon>
        <taxon>Coleofasciculales</taxon>
        <taxon>Coleofasciculaceae</taxon>
        <taxon>Moorena</taxon>
    </lineage>
</organism>
<dbReference type="RefSeq" id="WP_070396329.1">
    <property type="nucleotide sequence ID" value="NZ_CP017599.1"/>
</dbReference>
<reference evidence="2" key="1">
    <citation type="submission" date="2016-10" db="EMBL/GenBank/DDBJ databases">
        <title>Comparative genomics uncovers the prolific and rare metabolic potential of the cyanobacterial genus Moorea.</title>
        <authorList>
            <person name="Leao T."/>
            <person name="Castelao G."/>
            <person name="Korobeynikov A."/>
            <person name="Monroe E.A."/>
            <person name="Podell S."/>
            <person name="Glukhov E."/>
            <person name="Allen E."/>
            <person name="Gerwick W.H."/>
            <person name="Gerwick L."/>
        </authorList>
    </citation>
    <scope>NUCLEOTIDE SEQUENCE [LARGE SCALE GENOMIC DNA]</scope>
    <source>
        <strain evidence="2">PAL-8-15-08-1</strain>
    </source>
</reference>
<dbReference type="AlphaFoldDB" id="A0A1D8U2A7"/>
<dbReference type="KEGG" id="mpro:BJP34_35100"/>
<sequence>MSVIKGNKFLSLISQGNQFTGDLLTMITISDLNVSRENCLTELKDAEMMGHIIGGFFTLSFSGIGFSIGNQLAFDLDDDGTIVATEIFSPFGGTFGGSFNFSNLLNRSSH</sequence>
<dbReference type="EMBL" id="CP017599">
    <property type="protein sequence ID" value="AOX03963.1"/>
    <property type="molecule type" value="Genomic_DNA"/>
</dbReference>
<evidence type="ECO:0000313" key="2">
    <source>
        <dbReference type="Proteomes" id="UP000177870"/>
    </source>
</evidence>
<protein>
    <submittedName>
        <fullName evidence="1">Uncharacterized protein</fullName>
    </submittedName>
</protein>
<dbReference type="Proteomes" id="UP000177870">
    <property type="component" value="Chromosome"/>
</dbReference>
<evidence type="ECO:0000313" key="1">
    <source>
        <dbReference type="EMBL" id="AOX03963.1"/>
    </source>
</evidence>
<accession>A0A1D8U2A7</accession>
<name>A0A1D8U2A7_9CYAN</name>
<proteinExistence type="predicted"/>
<dbReference type="STRING" id="1458985.BJP34_35100"/>